<protein>
    <recommendedName>
        <fullName evidence="3">histone acetyltransferase</fullName>
        <ecNumber evidence="3">2.3.1.48</ecNumber>
    </recommendedName>
</protein>
<keyword evidence="6" id="KW-0805">Transcription regulation</keyword>
<dbReference type="PROSITE" id="PS00633">
    <property type="entry name" value="BROMODOMAIN_1"/>
    <property type="match status" value="1"/>
</dbReference>
<name>A0A167XWG9_9HYPO</name>
<gene>
    <name evidence="16" type="ORF">AAL_07243</name>
</gene>
<feature type="region of interest" description="Disordered" evidence="13">
    <location>
        <begin position="42"/>
        <end position="109"/>
    </location>
</feature>
<evidence type="ECO:0000256" key="4">
    <source>
        <dbReference type="ARBA" id="ARBA00022679"/>
    </source>
</evidence>
<proteinExistence type="inferred from homology"/>
<comment type="subcellular location">
    <subcellularLocation>
        <location evidence="1">Nucleus</location>
    </subcellularLocation>
</comment>
<dbReference type="Gene3D" id="1.20.920.10">
    <property type="entry name" value="Bromodomain-like"/>
    <property type="match status" value="1"/>
</dbReference>
<keyword evidence="17" id="KW-1185">Reference proteome</keyword>
<evidence type="ECO:0000256" key="8">
    <source>
        <dbReference type="ARBA" id="ARBA00023159"/>
    </source>
</evidence>
<dbReference type="InterPro" id="IPR016181">
    <property type="entry name" value="Acyl_CoA_acyltransferase"/>
</dbReference>
<dbReference type="PANTHER" id="PTHR45750:SF3">
    <property type="entry name" value="HISTONE ACETYLTRANSFERASE"/>
    <property type="match status" value="1"/>
</dbReference>
<keyword evidence="8" id="KW-0010">Activator</keyword>
<evidence type="ECO:0000259" key="15">
    <source>
        <dbReference type="PROSITE" id="PS51186"/>
    </source>
</evidence>
<evidence type="ECO:0000256" key="7">
    <source>
        <dbReference type="ARBA" id="ARBA00023117"/>
    </source>
</evidence>
<keyword evidence="4 16" id="KW-0808">Transferase</keyword>
<dbReference type="InterPro" id="IPR001487">
    <property type="entry name" value="Bromodomain"/>
</dbReference>
<keyword evidence="5" id="KW-0156">Chromatin regulator</keyword>
<evidence type="ECO:0000313" key="16">
    <source>
        <dbReference type="EMBL" id="KZZ90557.1"/>
    </source>
</evidence>
<keyword evidence="7 12" id="KW-0103">Bromodomain</keyword>
<evidence type="ECO:0000256" key="5">
    <source>
        <dbReference type="ARBA" id="ARBA00022853"/>
    </source>
</evidence>
<organism evidence="16 17">
    <name type="scientific">Moelleriella libera RCEF 2490</name>
    <dbReference type="NCBI Taxonomy" id="1081109"/>
    <lineage>
        <taxon>Eukaryota</taxon>
        <taxon>Fungi</taxon>
        <taxon>Dikarya</taxon>
        <taxon>Ascomycota</taxon>
        <taxon>Pezizomycotina</taxon>
        <taxon>Sordariomycetes</taxon>
        <taxon>Hypocreomycetidae</taxon>
        <taxon>Hypocreales</taxon>
        <taxon>Clavicipitaceae</taxon>
        <taxon>Moelleriella</taxon>
    </lineage>
</organism>
<evidence type="ECO:0000256" key="2">
    <source>
        <dbReference type="ARBA" id="ARBA00008607"/>
    </source>
</evidence>
<evidence type="ECO:0000256" key="9">
    <source>
        <dbReference type="ARBA" id="ARBA00023163"/>
    </source>
</evidence>
<comment type="similarity">
    <text evidence="2">Belongs to the acetyltransferase family. GCN5 subfamily.</text>
</comment>
<sequence>MKHITQADGRLSGKYYPTTFNIEKAWAAFSGKCLELDSEMPDIEGSRAQPPDHGERTPLLGKMPATRRPSEDDLDQIPGIKRAKTSASRQAEVEGEAESPLPSVPPFPEQPAVLEERCGGIEVRVIKNDGLRENSIVLTRIKCLFQSELPAMPKEYITRLVFDCAQSSLAIVKLPSLQVLGAITYREFVPRRFAEIAFCAVASDQHAKGYGGHLMAHLKDYIRSTTPIMHLLTYADNLALGYFQKQGFTRDISLDRSVWVGYVKDYVGATMMQCSMIPRIRYLEASRMLRKQKEMVQAKISEGSKGNDVVHAPPKQWANGHVAPIDPLSIPAIRATGWSPEMDALAREPRFGPHIRAMRRFLYQLKAHRDAWPFLVPVNSDEVPDYYDLIKTPMDLSTVEARLDDNHYAGPEDIVSDIQLIFSNCRYYNRASSVYCKCAKKLETYMWKIMDENPEWSGLLNH</sequence>
<dbReference type="CDD" id="cd05509">
    <property type="entry name" value="Bromo_gcn5_like"/>
    <property type="match status" value="1"/>
</dbReference>
<reference evidence="16 17" key="1">
    <citation type="journal article" date="2016" name="Genome Biol. Evol.">
        <title>Divergent and convergent evolution of fungal pathogenicity.</title>
        <authorList>
            <person name="Shang Y."/>
            <person name="Xiao G."/>
            <person name="Zheng P."/>
            <person name="Cen K."/>
            <person name="Zhan S."/>
            <person name="Wang C."/>
        </authorList>
    </citation>
    <scope>NUCLEOTIDE SEQUENCE [LARGE SCALE GENOMIC DNA]</scope>
    <source>
        <strain evidence="16 17">RCEF 2490</strain>
    </source>
</reference>
<evidence type="ECO:0000256" key="6">
    <source>
        <dbReference type="ARBA" id="ARBA00023015"/>
    </source>
</evidence>
<dbReference type="OrthoDB" id="1937912at2759"/>
<dbReference type="Gene3D" id="3.40.630.30">
    <property type="match status" value="1"/>
</dbReference>
<dbReference type="InterPro" id="IPR037800">
    <property type="entry name" value="GCN5"/>
</dbReference>
<feature type="domain" description="N-acetyltransferase" evidence="15">
    <location>
        <begin position="121"/>
        <end position="277"/>
    </location>
</feature>
<keyword evidence="9" id="KW-0804">Transcription</keyword>
<evidence type="ECO:0000256" key="3">
    <source>
        <dbReference type="ARBA" id="ARBA00013184"/>
    </source>
</evidence>
<dbReference type="InterPro" id="IPR036427">
    <property type="entry name" value="Bromodomain-like_sf"/>
</dbReference>
<evidence type="ECO:0000256" key="13">
    <source>
        <dbReference type="SAM" id="MobiDB-lite"/>
    </source>
</evidence>
<keyword evidence="11" id="KW-0012">Acyltransferase</keyword>
<dbReference type="PROSITE" id="PS50014">
    <property type="entry name" value="BROMODOMAIN_2"/>
    <property type="match status" value="1"/>
</dbReference>
<dbReference type="GO" id="GO:0045944">
    <property type="term" value="P:positive regulation of transcription by RNA polymerase II"/>
    <property type="evidence" value="ECO:0007669"/>
    <property type="project" value="TreeGrafter"/>
</dbReference>
<dbReference type="PRINTS" id="PR00503">
    <property type="entry name" value="BROMODOMAIN"/>
</dbReference>
<dbReference type="GO" id="GO:0005634">
    <property type="term" value="C:nucleus"/>
    <property type="evidence" value="ECO:0007669"/>
    <property type="project" value="UniProtKB-SubCell"/>
</dbReference>
<dbReference type="AlphaFoldDB" id="A0A167XWG9"/>
<dbReference type="InterPro" id="IPR000182">
    <property type="entry name" value="GNAT_dom"/>
</dbReference>
<evidence type="ECO:0000313" key="17">
    <source>
        <dbReference type="Proteomes" id="UP000078544"/>
    </source>
</evidence>
<dbReference type="GO" id="GO:0010484">
    <property type="term" value="F:histone H3 acetyltransferase activity"/>
    <property type="evidence" value="ECO:0007669"/>
    <property type="project" value="TreeGrafter"/>
</dbReference>
<dbReference type="Pfam" id="PF00583">
    <property type="entry name" value="Acetyltransf_1"/>
    <property type="match status" value="1"/>
</dbReference>
<accession>A0A167XWG9</accession>
<dbReference type="PROSITE" id="PS51186">
    <property type="entry name" value="GNAT"/>
    <property type="match status" value="1"/>
</dbReference>
<feature type="domain" description="Bromo" evidence="14">
    <location>
        <begin position="366"/>
        <end position="436"/>
    </location>
</feature>
<comment type="caution">
    <text evidence="16">The sequence shown here is derived from an EMBL/GenBank/DDBJ whole genome shotgun (WGS) entry which is preliminary data.</text>
</comment>
<dbReference type="CDD" id="cd04301">
    <property type="entry name" value="NAT_SF"/>
    <property type="match status" value="1"/>
</dbReference>
<dbReference type="SUPFAM" id="SSF55729">
    <property type="entry name" value="Acyl-CoA N-acyltransferases (Nat)"/>
    <property type="match status" value="1"/>
</dbReference>
<dbReference type="STRING" id="1081109.A0A167XWG9"/>
<dbReference type="EMBL" id="AZGY01000021">
    <property type="protein sequence ID" value="KZZ90557.1"/>
    <property type="molecule type" value="Genomic_DNA"/>
</dbReference>
<dbReference type="PANTHER" id="PTHR45750">
    <property type="entry name" value="GH11602P"/>
    <property type="match status" value="1"/>
</dbReference>
<dbReference type="Proteomes" id="UP000078544">
    <property type="component" value="Unassembled WGS sequence"/>
</dbReference>
<dbReference type="GO" id="GO:0000123">
    <property type="term" value="C:histone acetyltransferase complex"/>
    <property type="evidence" value="ECO:0007669"/>
    <property type="project" value="TreeGrafter"/>
</dbReference>
<evidence type="ECO:0000256" key="12">
    <source>
        <dbReference type="PROSITE-ProRule" id="PRU00035"/>
    </source>
</evidence>
<dbReference type="Pfam" id="PF00439">
    <property type="entry name" value="Bromodomain"/>
    <property type="match status" value="1"/>
</dbReference>
<dbReference type="SMART" id="SM00297">
    <property type="entry name" value="BROMO"/>
    <property type="match status" value="1"/>
</dbReference>
<evidence type="ECO:0000256" key="11">
    <source>
        <dbReference type="ARBA" id="ARBA00023315"/>
    </source>
</evidence>
<evidence type="ECO:0000256" key="1">
    <source>
        <dbReference type="ARBA" id="ARBA00004123"/>
    </source>
</evidence>
<evidence type="ECO:0000259" key="14">
    <source>
        <dbReference type="PROSITE" id="PS50014"/>
    </source>
</evidence>
<evidence type="ECO:0000256" key="10">
    <source>
        <dbReference type="ARBA" id="ARBA00023242"/>
    </source>
</evidence>
<keyword evidence="10" id="KW-0539">Nucleus</keyword>
<dbReference type="EC" id="2.3.1.48" evidence="3"/>
<dbReference type="InterPro" id="IPR018359">
    <property type="entry name" value="Bromodomain_CS"/>
</dbReference>
<dbReference type="SUPFAM" id="SSF47370">
    <property type="entry name" value="Bromodomain"/>
    <property type="match status" value="1"/>
</dbReference>